<dbReference type="InterPro" id="IPR050194">
    <property type="entry name" value="Glycosyltransferase_grp1"/>
</dbReference>
<sequence>MGDTIPKAGTIDRLIVQQYDPRRTVTIGGIVTCLRGVLDYAPPGVTLAVVGVDDSGSGDPLGRWQTVRRGDRDVWFLPVARIDSTRPKGYVPHSARLVAGLLRYRKRIPRAASVQAHRVDVGLFTRVLFRGPLVYCIHTQERGLLGPTSDSFWRFTGRLHEWLDRTIARRARRVIVFNPSYAEKVRRWNPRTVSAPTWFDPAITTRAAEPAPPAVVWVGRLEVPKDPELAVRTFAALAQAEPDVPWTLELIGSGTLRPTVEALIAGQPADVAARITMRGQLAAADVAEARSRSGVFLMTSHAGYEGFPRVLVEALAAGLPAVVTEGADTGGLVRDGVSGFVCGRDPAGLADAVRRARELDHDQVVNTVAALSAPRVVRELFFPDRAE</sequence>
<dbReference type="OrthoDB" id="193659at2"/>
<dbReference type="EMBL" id="VFPH01000002">
    <property type="protein sequence ID" value="TQM36495.1"/>
    <property type="molecule type" value="Genomic_DNA"/>
</dbReference>
<accession>A0A543FRM6</accession>
<evidence type="ECO:0000313" key="1">
    <source>
        <dbReference type="EMBL" id="TQM36495.1"/>
    </source>
</evidence>
<dbReference type="Pfam" id="PF13692">
    <property type="entry name" value="Glyco_trans_1_4"/>
    <property type="match status" value="1"/>
</dbReference>
<dbReference type="SUPFAM" id="SSF53756">
    <property type="entry name" value="UDP-Glycosyltransferase/glycogen phosphorylase"/>
    <property type="match status" value="1"/>
</dbReference>
<reference evidence="1 2" key="1">
    <citation type="submission" date="2019-06" db="EMBL/GenBank/DDBJ databases">
        <title>Sequencing the genomes of 1000 actinobacteria strains.</title>
        <authorList>
            <person name="Klenk H.-P."/>
        </authorList>
    </citation>
    <scope>NUCLEOTIDE SEQUENCE [LARGE SCALE GENOMIC DNA]</scope>
    <source>
        <strain evidence="1 2">DSM 45511</strain>
    </source>
</reference>
<dbReference type="AlphaFoldDB" id="A0A543FRM6"/>
<dbReference type="PANTHER" id="PTHR45947:SF15">
    <property type="entry name" value="TEICHURONIC ACID BIOSYNTHESIS GLYCOSYLTRANSFERASE TUAC-RELATED"/>
    <property type="match status" value="1"/>
</dbReference>
<gene>
    <name evidence="1" type="ORF">FB388_3674</name>
</gene>
<keyword evidence="1" id="KW-0808">Transferase</keyword>
<organism evidence="1 2">
    <name type="scientific">Pseudonocardia cypriaca</name>
    <dbReference type="NCBI Taxonomy" id="882449"/>
    <lineage>
        <taxon>Bacteria</taxon>
        <taxon>Bacillati</taxon>
        <taxon>Actinomycetota</taxon>
        <taxon>Actinomycetes</taxon>
        <taxon>Pseudonocardiales</taxon>
        <taxon>Pseudonocardiaceae</taxon>
        <taxon>Pseudonocardia</taxon>
    </lineage>
</organism>
<dbReference type="PANTHER" id="PTHR45947">
    <property type="entry name" value="SULFOQUINOVOSYL TRANSFERASE SQD2"/>
    <property type="match status" value="1"/>
</dbReference>
<proteinExistence type="predicted"/>
<protein>
    <submittedName>
        <fullName evidence="1">Glycosyltransferase involved in cell wall biosynthesis</fullName>
    </submittedName>
</protein>
<keyword evidence="2" id="KW-1185">Reference proteome</keyword>
<dbReference type="CDD" id="cd03801">
    <property type="entry name" value="GT4_PimA-like"/>
    <property type="match status" value="1"/>
</dbReference>
<dbReference type="GO" id="GO:0016757">
    <property type="term" value="F:glycosyltransferase activity"/>
    <property type="evidence" value="ECO:0007669"/>
    <property type="project" value="TreeGrafter"/>
</dbReference>
<evidence type="ECO:0000313" key="2">
    <source>
        <dbReference type="Proteomes" id="UP000319818"/>
    </source>
</evidence>
<comment type="caution">
    <text evidence="1">The sequence shown here is derived from an EMBL/GenBank/DDBJ whole genome shotgun (WGS) entry which is preliminary data.</text>
</comment>
<dbReference type="Proteomes" id="UP000319818">
    <property type="component" value="Unassembled WGS sequence"/>
</dbReference>
<dbReference type="RefSeq" id="WP_142103373.1">
    <property type="nucleotide sequence ID" value="NZ_VFPH01000002.1"/>
</dbReference>
<dbReference type="Gene3D" id="3.40.50.2000">
    <property type="entry name" value="Glycogen Phosphorylase B"/>
    <property type="match status" value="2"/>
</dbReference>
<name>A0A543FRM6_9PSEU</name>